<evidence type="ECO:0000256" key="1">
    <source>
        <dbReference type="SAM" id="MobiDB-lite"/>
    </source>
</evidence>
<dbReference type="Proteomes" id="UP001457282">
    <property type="component" value="Unassembled WGS sequence"/>
</dbReference>
<reference evidence="2 3" key="1">
    <citation type="journal article" date="2023" name="G3 (Bethesda)">
        <title>A chromosome-length genome assembly and annotation of blackberry (Rubus argutus, cv. 'Hillquist').</title>
        <authorList>
            <person name="Bruna T."/>
            <person name="Aryal R."/>
            <person name="Dudchenko O."/>
            <person name="Sargent D.J."/>
            <person name="Mead D."/>
            <person name="Buti M."/>
            <person name="Cavallini A."/>
            <person name="Hytonen T."/>
            <person name="Andres J."/>
            <person name="Pham M."/>
            <person name="Weisz D."/>
            <person name="Mascagni F."/>
            <person name="Usai G."/>
            <person name="Natali L."/>
            <person name="Bassil N."/>
            <person name="Fernandez G.E."/>
            <person name="Lomsadze A."/>
            <person name="Armour M."/>
            <person name="Olukolu B."/>
            <person name="Poorten T."/>
            <person name="Britton C."/>
            <person name="Davik J."/>
            <person name="Ashrafi H."/>
            <person name="Aiden E.L."/>
            <person name="Borodovsky M."/>
            <person name="Worthington M."/>
        </authorList>
    </citation>
    <scope>NUCLEOTIDE SEQUENCE [LARGE SCALE GENOMIC DNA]</scope>
    <source>
        <strain evidence="2">PI 553951</strain>
    </source>
</reference>
<protein>
    <submittedName>
        <fullName evidence="2">Uncharacterized protein</fullName>
    </submittedName>
</protein>
<keyword evidence="3" id="KW-1185">Reference proteome</keyword>
<comment type="caution">
    <text evidence="2">The sequence shown here is derived from an EMBL/GenBank/DDBJ whole genome shotgun (WGS) entry which is preliminary data.</text>
</comment>
<gene>
    <name evidence="2" type="ORF">M0R45_014840</name>
</gene>
<accession>A0AAW1XP50</accession>
<name>A0AAW1XP50_RUBAR</name>
<evidence type="ECO:0000313" key="2">
    <source>
        <dbReference type="EMBL" id="KAK9938081.1"/>
    </source>
</evidence>
<dbReference type="AlphaFoldDB" id="A0AAW1XP50"/>
<dbReference type="EMBL" id="JBEDUW010000003">
    <property type="protein sequence ID" value="KAK9938081.1"/>
    <property type="molecule type" value="Genomic_DNA"/>
</dbReference>
<feature type="region of interest" description="Disordered" evidence="1">
    <location>
        <begin position="39"/>
        <end position="91"/>
    </location>
</feature>
<organism evidence="2 3">
    <name type="scientific">Rubus argutus</name>
    <name type="common">Southern blackberry</name>
    <dbReference type="NCBI Taxonomy" id="59490"/>
    <lineage>
        <taxon>Eukaryota</taxon>
        <taxon>Viridiplantae</taxon>
        <taxon>Streptophyta</taxon>
        <taxon>Embryophyta</taxon>
        <taxon>Tracheophyta</taxon>
        <taxon>Spermatophyta</taxon>
        <taxon>Magnoliopsida</taxon>
        <taxon>eudicotyledons</taxon>
        <taxon>Gunneridae</taxon>
        <taxon>Pentapetalae</taxon>
        <taxon>rosids</taxon>
        <taxon>fabids</taxon>
        <taxon>Rosales</taxon>
        <taxon>Rosaceae</taxon>
        <taxon>Rosoideae</taxon>
        <taxon>Rosoideae incertae sedis</taxon>
        <taxon>Rubus</taxon>
    </lineage>
</organism>
<proteinExistence type="predicted"/>
<evidence type="ECO:0000313" key="3">
    <source>
        <dbReference type="Proteomes" id="UP001457282"/>
    </source>
</evidence>
<sequence length="91" mass="10210">MECLIMVGLWCAHPDYNCRPSIQEAIDVLDSKAPLPNLPLEMPEVRSPPHPMLRSATSSERTKTESLKGHRTNPHCTLHVPSISDRARDEP</sequence>